<comment type="caution">
    <text evidence="4">The sequence shown here is derived from an EMBL/GenBank/DDBJ whole genome shotgun (WGS) entry which is preliminary data.</text>
</comment>
<dbReference type="GO" id="GO:0000160">
    <property type="term" value="P:phosphorelay signal transduction system"/>
    <property type="evidence" value="ECO:0007669"/>
    <property type="project" value="InterPro"/>
</dbReference>
<dbReference type="AlphaFoldDB" id="A0A246RQ65"/>
<dbReference type="InterPro" id="IPR001867">
    <property type="entry name" value="OmpR/PhoB-type_DNA-bd"/>
</dbReference>
<reference evidence="4 5" key="1">
    <citation type="submission" date="2017-03" db="EMBL/GenBank/DDBJ databases">
        <title>Whole genome sequence of Micromonospora wenchangensis, isolated from mangrove soil.</title>
        <authorList>
            <person name="Yang H."/>
        </authorList>
    </citation>
    <scope>NUCLEOTIDE SEQUENCE [LARGE SCALE GENOMIC DNA]</scope>
    <source>
        <strain evidence="4 5">CCTCC AA 2012002</strain>
    </source>
</reference>
<sequence length="153" mass="16609">MVCVSADVSVRERVVRRLDDLGPVVICADLAELRAMLFPGPPVPAPVPPPEPGPVRCGDLVVDPARHLVTWRGEPLALTRLERELLARLAGDPGSVWSYERIFGSVWGGTWLGDAAILHSAVKRLRRKLREVAGGPQVQTVRGVGYRLAVPRG</sequence>
<evidence type="ECO:0000313" key="5">
    <source>
        <dbReference type="Proteomes" id="UP000197174"/>
    </source>
</evidence>
<organism evidence="4 5">
    <name type="scientific">Micromonospora wenchangensis</name>
    <dbReference type="NCBI Taxonomy" id="1185415"/>
    <lineage>
        <taxon>Bacteria</taxon>
        <taxon>Bacillati</taxon>
        <taxon>Actinomycetota</taxon>
        <taxon>Actinomycetes</taxon>
        <taxon>Micromonosporales</taxon>
        <taxon>Micromonosporaceae</taxon>
        <taxon>Micromonospora</taxon>
    </lineage>
</organism>
<dbReference type="Gene3D" id="1.10.10.10">
    <property type="entry name" value="Winged helix-like DNA-binding domain superfamily/Winged helix DNA-binding domain"/>
    <property type="match status" value="1"/>
</dbReference>
<name>A0A246RQ65_9ACTN</name>
<evidence type="ECO:0000256" key="2">
    <source>
        <dbReference type="PROSITE-ProRule" id="PRU01091"/>
    </source>
</evidence>
<feature type="DNA-binding region" description="OmpR/PhoB-type" evidence="2">
    <location>
        <begin position="52"/>
        <end position="150"/>
    </location>
</feature>
<dbReference type="Proteomes" id="UP000197174">
    <property type="component" value="Unassembled WGS sequence"/>
</dbReference>
<evidence type="ECO:0000256" key="1">
    <source>
        <dbReference type="ARBA" id="ARBA00023125"/>
    </source>
</evidence>
<dbReference type="OrthoDB" id="3400141at2"/>
<proteinExistence type="predicted"/>
<accession>A0A246RQ65</accession>
<keyword evidence="1 2" id="KW-0238">DNA-binding</keyword>
<dbReference type="PROSITE" id="PS51755">
    <property type="entry name" value="OMPR_PHOB"/>
    <property type="match status" value="1"/>
</dbReference>
<keyword evidence="5" id="KW-1185">Reference proteome</keyword>
<dbReference type="GO" id="GO:0006355">
    <property type="term" value="P:regulation of DNA-templated transcription"/>
    <property type="evidence" value="ECO:0007669"/>
    <property type="project" value="InterPro"/>
</dbReference>
<dbReference type="SUPFAM" id="SSF46894">
    <property type="entry name" value="C-terminal effector domain of the bipartite response regulators"/>
    <property type="match status" value="1"/>
</dbReference>
<dbReference type="SMART" id="SM00862">
    <property type="entry name" value="Trans_reg_C"/>
    <property type="match status" value="1"/>
</dbReference>
<dbReference type="GO" id="GO:0003677">
    <property type="term" value="F:DNA binding"/>
    <property type="evidence" value="ECO:0007669"/>
    <property type="project" value="UniProtKB-UniRule"/>
</dbReference>
<dbReference type="InterPro" id="IPR036388">
    <property type="entry name" value="WH-like_DNA-bd_sf"/>
</dbReference>
<feature type="domain" description="OmpR/PhoB-type" evidence="3">
    <location>
        <begin position="52"/>
        <end position="150"/>
    </location>
</feature>
<protein>
    <submittedName>
        <fullName evidence="4">Transcriptional regulator</fullName>
    </submittedName>
</protein>
<evidence type="ECO:0000313" key="4">
    <source>
        <dbReference type="EMBL" id="OWV09911.1"/>
    </source>
</evidence>
<gene>
    <name evidence="4" type="ORF">B5D80_08050</name>
</gene>
<dbReference type="EMBL" id="MZMV01000010">
    <property type="protein sequence ID" value="OWV09911.1"/>
    <property type="molecule type" value="Genomic_DNA"/>
</dbReference>
<dbReference type="CDD" id="cd00383">
    <property type="entry name" value="trans_reg_C"/>
    <property type="match status" value="1"/>
</dbReference>
<evidence type="ECO:0000259" key="3">
    <source>
        <dbReference type="PROSITE" id="PS51755"/>
    </source>
</evidence>
<dbReference type="Pfam" id="PF00486">
    <property type="entry name" value="Trans_reg_C"/>
    <property type="match status" value="1"/>
</dbReference>
<dbReference type="InterPro" id="IPR016032">
    <property type="entry name" value="Sig_transdc_resp-reg_C-effctor"/>
</dbReference>